<organism evidence="1 2">
    <name type="scientific">Flavobacterium chungangense</name>
    <dbReference type="NCBI Taxonomy" id="554283"/>
    <lineage>
        <taxon>Bacteria</taxon>
        <taxon>Pseudomonadati</taxon>
        <taxon>Bacteroidota</taxon>
        <taxon>Flavobacteriia</taxon>
        <taxon>Flavobacteriales</taxon>
        <taxon>Flavobacteriaceae</taxon>
        <taxon>Flavobacterium</taxon>
    </lineage>
</organism>
<keyword evidence="2" id="KW-1185">Reference proteome</keyword>
<reference evidence="1 2" key="1">
    <citation type="submission" date="2020-06" db="EMBL/GenBank/DDBJ databases">
        <authorList>
            <person name="Criscuolo A."/>
        </authorList>
    </citation>
    <scope>NUCLEOTIDE SEQUENCE [LARGE SCALE GENOMIC DNA]</scope>
    <source>
        <strain evidence="2">CIP 110025</strain>
    </source>
</reference>
<dbReference type="AlphaFoldDB" id="A0A6V6Z0M4"/>
<comment type="caution">
    <text evidence="1">The sequence shown here is derived from an EMBL/GenBank/DDBJ whole genome shotgun (WGS) entry which is preliminary data.</text>
</comment>
<dbReference type="Proteomes" id="UP000556700">
    <property type="component" value="Unassembled WGS sequence"/>
</dbReference>
<gene>
    <name evidence="1" type="ORF">FLACHUCJ7_01883</name>
</gene>
<dbReference type="RefSeq" id="WP_031457109.1">
    <property type="nucleotide sequence ID" value="NZ_CAIJDO010000130.1"/>
</dbReference>
<protein>
    <submittedName>
        <fullName evidence="1">Uncharacterized protein</fullName>
    </submittedName>
</protein>
<dbReference type="EMBL" id="CAIJDO010000130">
    <property type="protein sequence ID" value="CAD0004482.1"/>
    <property type="molecule type" value="Genomic_DNA"/>
</dbReference>
<evidence type="ECO:0000313" key="1">
    <source>
        <dbReference type="EMBL" id="CAD0004482.1"/>
    </source>
</evidence>
<proteinExistence type="predicted"/>
<accession>A0A6V6Z0M4</accession>
<sequence>MSSKKKIKKLKKQLKQLRQILKKDCLTITNSENENEQVTLSFIDGIFRFSKTIKSEQTDTTEISEVTFNYGKTDI</sequence>
<name>A0A6V6Z0M4_9FLAO</name>
<evidence type="ECO:0000313" key="2">
    <source>
        <dbReference type="Proteomes" id="UP000556700"/>
    </source>
</evidence>